<feature type="binding site" evidence="9">
    <location>
        <begin position="209"/>
        <end position="210"/>
    </location>
    <ligand>
        <name>substrate</name>
    </ligand>
</feature>
<evidence type="ECO:0000256" key="9">
    <source>
        <dbReference type="HAMAP-Rule" id="MF_00197"/>
    </source>
</evidence>
<evidence type="ECO:0000313" key="12">
    <source>
        <dbReference type="Proteomes" id="UP000030014"/>
    </source>
</evidence>
<feature type="site" description="Could be important to modulate the pK values of the two catalytic cysteine residues" evidence="9">
    <location>
        <position position="162"/>
    </location>
</feature>
<keyword evidence="4 9" id="KW-0963">Cytoplasm</keyword>
<proteinExistence type="inferred from homology"/>
<feature type="binding site" evidence="9">
    <location>
        <begin position="219"/>
        <end position="220"/>
    </location>
    <ligand>
        <name>substrate</name>
    </ligand>
</feature>
<reference evidence="11 12" key="1">
    <citation type="submission" date="2014-01" db="EMBL/GenBank/DDBJ databases">
        <title>Plasmidome dynamics in the species complex Clostridium novyi sensu lato converts strains of independent lineages into distinctly different pathogens.</title>
        <authorList>
            <person name="Skarin H."/>
            <person name="Segerman B."/>
        </authorList>
    </citation>
    <scope>NUCLEOTIDE SEQUENCE [LARGE SCALE GENOMIC DNA]</scope>
    <source>
        <strain evidence="11 12">DC5</strain>
    </source>
</reference>
<comment type="function">
    <text evidence="9">Catalyzes the stereoinversion of LL-2,6-diaminopimelate (L,L-DAP) to meso-diaminopimelate (meso-DAP), a precursor of L-lysine and an essential component of the bacterial peptidoglycan.</text>
</comment>
<feature type="binding site" evidence="9">
    <location>
        <begin position="73"/>
        <end position="74"/>
    </location>
    <ligand>
        <name>substrate</name>
    </ligand>
</feature>
<dbReference type="RefSeq" id="WP_039256797.1">
    <property type="nucleotide sequence ID" value="NZ_JDRY01000001.1"/>
</dbReference>
<evidence type="ECO:0000256" key="6">
    <source>
        <dbReference type="ARBA" id="ARBA00023154"/>
    </source>
</evidence>
<comment type="subunit">
    <text evidence="9">Homodimer.</text>
</comment>
<comment type="catalytic activity">
    <reaction evidence="8 9">
        <text>(2S,6S)-2,6-diaminopimelate = meso-2,6-diaminopimelate</text>
        <dbReference type="Rhea" id="RHEA:15393"/>
        <dbReference type="ChEBI" id="CHEBI:57609"/>
        <dbReference type="ChEBI" id="CHEBI:57791"/>
        <dbReference type="EC" id="5.1.1.7"/>
    </reaction>
</comment>
<dbReference type="GO" id="GO:0008837">
    <property type="term" value="F:diaminopimelate epimerase activity"/>
    <property type="evidence" value="ECO:0007669"/>
    <property type="project" value="UniProtKB-UniRule"/>
</dbReference>
<dbReference type="PROSITE" id="PS01326">
    <property type="entry name" value="DAP_EPIMERASE"/>
    <property type="match status" value="1"/>
</dbReference>
<dbReference type="InterPro" id="IPR018510">
    <property type="entry name" value="DAP_epimerase_AS"/>
</dbReference>
<comment type="caution">
    <text evidence="11">The sequence shown here is derived from an EMBL/GenBank/DDBJ whole genome shotgun (WGS) entry which is preliminary data.</text>
</comment>
<feature type="binding site" evidence="9">
    <location>
        <position position="11"/>
    </location>
    <ligand>
        <name>substrate</name>
    </ligand>
</feature>
<evidence type="ECO:0000256" key="2">
    <source>
        <dbReference type="ARBA" id="ARBA00010219"/>
    </source>
</evidence>
<dbReference type="Pfam" id="PF01678">
    <property type="entry name" value="DAP_epimerase"/>
    <property type="match status" value="2"/>
</dbReference>
<organism evidence="11 12">
    <name type="scientific">Clostridium botulinum C/D str. DC5</name>
    <dbReference type="NCBI Taxonomy" id="1443128"/>
    <lineage>
        <taxon>Bacteria</taxon>
        <taxon>Bacillati</taxon>
        <taxon>Bacillota</taxon>
        <taxon>Clostridia</taxon>
        <taxon>Eubacteriales</taxon>
        <taxon>Clostridiaceae</taxon>
        <taxon>Clostridium</taxon>
    </lineage>
</organism>
<protein>
    <recommendedName>
        <fullName evidence="3 9">Diaminopimelate epimerase</fullName>
        <shortName evidence="9">DAP epimerase</shortName>
        <ecNumber evidence="3 9">5.1.1.7</ecNumber>
    </recommendedName>
    <alternativeName>
        <fullName evidence="9">PLP-independent amino acid racemase</fullName>
    </alternativeName>
</protein>
<comment type="pathway">
    <text evidence="1 9">Amino-acid biosynthesis; L-lysine biosynthesis via DAP pathway; DL-2,6-diaminopimelate from LL-2,6-diaminopimelate: step 1/1.</text>
</comment>
<dbReference type="PANTHER" id="PTHR31689:SF0">
    <property type="entry name" value="DIAMINOPIMELATE EPIMERASE"/>
    <property type="match status" value="1"/>
</dbReference>
<dbReference type="Proteomes" id="UP000030014">
    <property type="component" value="Unassembled WGS sequence"/>
</dbReference>
<keyword evidence="5 9" id="KW-0028">Amino-acid biosynthesis</keyword>
<sequence length="273" mass="30261">MYFTKMQGTGNDFVVIDDRKGVLNGTESEIAKQVCHRRFGIGADGILLIRKSEISDIKMEIINADGSYAAMCGNGIRCFARYVYDNKIVYKDTINIETGDGIKIAHLNIVDNTVEGITINMGEFSLNPEDIPANCKEKIMNKKIYINDKEYTINSMKLGVPHTVVMCKTDDIDIEEGKYIEKYELFTEGTNVNFCEVIDKDTIKVKTWERGAGPTLACGTGSCASFAISNILGYIGNKAKVFVPGGELITEFKDNKVFMTGSAEIVFKGEFNL</sequence>
<dbReference type="SUPFAM" id="SSF54506">
    <property type="entry name" value="Diaminopimelate epimerase-like"/>
    <property type="match status" value="2"/>
</dbReference>
<feature type="active site" evidence="10">
    <location>
        <position position="72"/>
    </location>
</feature>
<dbReference type="AlphaFoldDB" id="A0A0A0IKA9"/>
<feature type="binding site" evidence="9">
    <location>
        <position position="63"/>
    </location>
    <ligand>
        <name>substrate</name>
    </ligand>
</feature>
<dbReference type="NCBIfam" id="TIGR00652">
    <property type="entry name" value="DapF"/>
    <property type="match status" value="1"/>
</dbReference>
<dbReference type="GO" id="GO:0005829">
    <property type="term" value="C:cytosol"/>
    <property type="evidence" value="ECO:0007669"/>
    <property type="project" value="TreeGrafter"/>
</dbReference>
<evidence type="ECO:0000256" key="8">
    <source>
        <dbReference type="ARBA" id="ARBA00051712"/>
    </source>
</evidence>
<dbReference type="HAMAP" id="MF_00197">
    <property type="entry name" value="DAP_epimerase"/>
    <property type="match status" value="1"/>
</dbReference>
<dbReference type="GO" id="GO:0009089">
    <property type="term" value="P:lysine biosynthetic process via diaminopimelate"/>
    <property type="evidence" value="ECO:0007669"/>
    <property type="project" value="UniProtKB-UniRule"/>
</dbReference>
<evidence type="ECO:0000256" key="10">
    <source>
        <dbReference type="PROSITE-ProRule" id="PRU10125"/>
    </source>
</evidence>
<feature type="active site" description="Proton donor" evidence="9">
    <location>
        <position position="72"/>
    </location>
</feature>
<keyword evidence="6 9" id="KW-0457">Lysine biosynthesis</keyword>
<dbReference type="UniPathway" id="UPA00034">
    <property type="reaction ID" value="UER00025"/>
</dbReference>
<dbReference type="EMBL" id="JDRY01000001">
    <property type="protein sequence ID" value="KGN01905.1"/>
    <property type="molecule type" value="Genomic_DNA"/>
</dbReference>
<dbReference type="InterPro" id="IPR001653">
    <property type="entry name" value="DAP_epimerase_DapF"/>
</dbReference>
<dbReference type="EC" id="5.1.1.7" evidence="3 9"/>
<evidence type="ECO:0000256" key="4">
    <source>
        <dbReference type="ARBA" id="ARBA00022490"/>
    </source>
</evidence>
<dbReference type="FunFam" id="3.10.310.10:FF:000001">
    <property type="entry name" value="Diaminopimelate epimerase"/>
    <property type="match status" value="1"/>
</dbReference>
<comment type="subcellular location">
    <subcellularLocation>
        <location evidence="9">Cytoplasm</location>
    </subcellularLocation>
</comment>
<name>A0A0A0IKA9_CLOBO</name>
<keyword evidence="7 9" id="KW-0413">Isomerase</keyword>
<comment type="similarity">
    <text evidence="2 9">Belongs to the diaminopimelate epimerase family.</text>
</comment>
<gene>
    <name evidence="9" type="primary">dapF</name>
    <name evidence="11" type="ORF">Z955_00455</name>
</gene>
<feature type="binding site" evidence="9">
    <location>
        <position position="191"/>
    </location>
    <ligand>
        <name>substrate</name>
    </ligand>
</feature>
<feature type="active site" description="Proton acceptor" evidence="9">
    <location>
        <position position="218"/>
    </location>
</feature>
<feature type="site" description="Could be important to modulate the pK values of the two catalytic cysteine residues" evidence="9">
    <location>
        <position position="209"/>
    </location>
</feature>
<comment type="caution">
    <text evidence="9">Lacks conserved residue(s) required for the propagation of feature annotation.</text>
</comment>
<accession>A0A0A0IKA9</accession>
<dbReference type="Gene3D" id="3.10.310.10">
    <property type="entry name" value="Diaminopimelate Epimerase, Chain A, domain 1"/>
    <property type="match status" value="2"/>
</dbReference>
<evidence type="ECO:0000313" key="11">
    <source>
        <dbReference type="EMBL" id="KGN01905.1"/>
    </source>
</evidence>
<evidence type="ECO:0000256" key="5">
    <source>
        <dbReference type="ARBA" id="ARBA00022605"/>
    </source>
</evidence>
<evidence type="ECO:0000256" key="1">
    <source>
        <dbReference type="ARBA" id="ARBA00005196"/>
    </source>
</evidence>
<evidence type="ECO:0000256" key="3">
    <source>
        <dbReference type="ARBA" id="ARBA00013080"/>
    </source>
</evidence>
<dbReference type="PANTHER" id="PTHR31689">
    <property type="entry name" value="DIAMINOPIMELATE EPIMERASE, CHLOROPLASTIC"/>
    <property type="match status" value="1"/>
</dbReference>
<evidence type="ECO:0000256" key="7">
    <source>
        <dbReference type="ARBA" id="ARBA00023235"/>
    </source>
</evidence>